<dbReference type="AlphaFoldDB" id="A0AAD9ECH5"/>
<feature type="region of interest" description="Disordered" evidence="1">
    <location>
        <begin position="126"/>
        <end position="165"/>
    </location>
</feature>
<evidence type="ECO:0000313" key="2">
    <source>
        <dbReference type="EMBL" id="KAK1839956.1"/>
    </source>
</evidence>
<feature type="region of interest" description="Disordered" evidence="1">
    <location>
        <begin position="88"/>
        <end position="107"/>
    </location>
</feature>
<evidence type="ECO:0000256" key="1">
    <source>
        <dbReference type="SAM" id="MobiDB-lite"/>
    </source>
</evidence>
<feature type="region of interest" description="Disordered" evidence="1">
    <location>
        <begin position="247"/>
        <end position="268"/>
    </location>
</feature>
<evidence type="ECO:0000313" key="3">
    <source>
        <dbReference type="Proteomes" id="UP001243330"/>
    </source>
</evidence>
<reference evidence="2" key="1">
    <citation type="submission" date="2023-01" db="EMBL/GenBank/DDBJ databases">
        <title>Colletotrichum chrysophilum M932 genome sequence.</title>
        <authorList>
            <person name="Baroncelli R."/>
        </authorList>
    </citation>
    <scope>NUCLEOTIDE SEQUENCE</scope>
    <source>
        <strain evidence="2">M932</strain>
    </source>
</reference>
<dbReference type="Proteomes" id="UP001243330">
    <property type="component" value="Unassembled WGS sequence"/>
</dbReference>
<proteinExistence type="predicted"/>
<keyword evidence="3" id="KW-1185">Reference proteome</keyword>
<name>A0AAD9ECH5_9PEZI</name>
<gene>
    <name evidence="2" type="ORF">CCHR01_17414</name>
</gene>
<protein>
    <submittedName>
        <fullName evidence="2">Uncharacterized protein</fullName>
    </submittedName>
</protein>
<comment type="caution">
    <text evidence="2">The sequence shown here is derived from an EMBL/GenBank/DDBJ whole genome shotgun (WGS) entry which is preliminary data.</text>
</comment>
<sequence>MEERGYCMFNTLLRYVAVAPLPLTRQSIQDLGFKPPPAGHQLLLATFRSQFSPRRSLTVGASVVVVLAVTLWPRYSCSGGPEHIPVMPPRTRSCTPRTGKASKGTFVARTSSRAPLHRIRDRREGWMGNHGSRAEKPMCRPCRSSPEASPTPPFPKQEDHTGYLTNNLPDNAGWLALRILPQLRQGSVIKPFAVWVKSIRPGCSKPQAAQQPAVLRSFGRWAGVCTSRHGSVRAERADERTCPRRWKRREGHRRAPLTPARGTETAQDDETDVILSVVMVAPTDGFQRQAKQSILDTNSTDYRRSAASSRWFLEKDWQRDINQSPPIVLRQGRKSSAVQTLLRPTRSNPDPGTRPHRLPSEQPVTSLVPVARRYVPREKRAGLAQPPPSTDHTLFLCGEDFKDGIESEGKRPQPSPTPAPVPIEVCECLLSVSVWSPTALTDQVHGPRPTAHDDERPTNNAPPGSTPLVVRAPLTDHLSVG</sequence>
<feature type="region of interest" description="Disordered" evidence="1">
    <location>
        <begin position="440"/>
        <end position="481"/>
    </location>
</feature>
<accession>A0AAD9ECH5</accession>
<feature type="region of interest" description="Disordered" evidence="1">
    <location>
        <begin position="343"/>
        <end position="365"/>
    </location>
</feature>
<dbReference type="EMBL" id="JAQOWY010000609">
    <property type="protein sequence ID" value="KAK1839956.1"/>
    <property type="molecule type" value="Genomic_DNA"/>
</dbReference>
<organism evidence="2 3">
    <name type="scientific">Colletotrichum chrysophilum</name>
    <dbReference type="NCBI Taxonomy" id="1836956"/>
    <lineage>
        <taxon>Eukaryota</taxon>
        <taxon>Fungi</taxon>
        <taxon>Dikarya</taxon>
        <taxon>Ascomycota</taxon>
        <taxon>Pezizomycotina</taxon>
        <taxon>Sordariomycetes</taxon>
        <taxon>Hypocreomycetidae</taxon>
        <taxon>Glomerellales</taxon>
        <taxon>Glomerellaceae</taxon>
        <taxon>Colletotrichum</taxon>
        <taxon>Colletotrichum gloeosporioides species complex</taxon>
    </lineage>
</organism>